<accession>A0A9D0Z252</accession>
<feature type="transmembrane region" description="Helical" evidence="1">
    <location>
        <begin position="81"/>
        <end position="102"/>
    </location>
</feature>
<feature type="transmembrane region" description="Helical" evidence="1">
    <location>
        <begin position="133"/>
        <end position="152"/>
    </location>
</feature>
<organism evidence="2 3">
    <name type="scientific">Candidatus Faecousia excrementigallinarum</name>
    <dbReference type="NCBI Taxonomy" id="2840806"/>
    <lineage>
        <taxon>Bacteria</taxon>
        <taxon>Bacillati</taxon>
        <taxon>Bacillota</taxon>
        <taxon>Clostridia</taxon>
        <taxon>Eubacteriales</taxon>
        <taxon>Oscillospiraceae</taxon>
        <taxon>Faecousia</taxon>
    </lineage>
</organism>
<evidence type="ECO:0008006" key="4">
    <source>
        <dbReference type="Google" id="ProtNLM"/>
    </source>
</evidence>
<gene>
    <name evidence="2" type="ORF">IAB74_05285</name>
</gene>
<dbReference type="Proteomes" id="UP000886796">
    <property type="component" value="Unassembled WGS sequence"/>
</dbReference>
<protein>
    <recommendedName>
        <fullName evidence="4">Zinc ribbon domain-containing protein</fullName>
    </recommendedName>
</protein>
<feature type="transmembrane region" description="Helical" evidence="1">
    <location>
        <begin position="52"/>
        <end position="75"/>
    </location>
</feature>
<feature type="transmembrane region" description="Helical" evidence="1">
    <location>
        <begin position="197"/>
        <end position="218"/>
    </location>
</feature>
<evidence type="ECO:0000313" key="2">
    <source>
        <dbReference type="EMBL" id="HIQ67901.1"/>
    </source>
</evidence>
<evidence type="ECO:0000256" key="1">
    <source>
        <dbReference type="SAM" id="Phobius"/>
    </source>
</evidence>
<reference evidence="2" key="2">
    <citation type="journal article" date="2021" name="PeerJ">
        <title>Extensive microbial diversity within the chicken gut microbiome revealed by metagenomics and culture.</title>
        <authorList>
            <person name="Gilroy R."/>
            <person name="Ravi A."/>
            <person name="Getino M."/>
            <person name="Pursley I."/>
            <person name="Horton D.L."/>
            <person name="Alikhan N.F."/>
            <person name="Baker D."/>
            <person name="Gharbi K."/>
            <person name="Hall N."/>
            <person name="Watson M."/>
            <person name="Adriaenssens E.M."/>
            <person name="Foster-Nyarko E."/>
            <person name="Jarju S."/>
            <person name="Secka A."/>
            <person name="Antonio M."/>
            <person name="Oren A."/>
            <person name="Chaudhuri R.R."/>
            <person name="La Ragione R."/>
            <person name="Hildebrand F."/>
            <person name="Pallen M.J."/>
        </authorList>
    </citation>
    <scope>NUCLEOTIDE SEQUENCE</scope>
    <source>
        <strain evidence="2">13361</strain>
    </source>
</reference>
<dbReference type="AlphaFoldDB" id="A0A9D0Z252"/>
<dbReference type="InterPro" id="IPR046283">
    <property type="entry name" value="DUF6320"/>
</dbReference>
<comment type="caution">
    <text evidence="2">The sequence shown here is derived from an EMBL/GenBank/DDBJ whole genome shotgun (WGS) entry which is preliminary data.</text>
</comment>
<sequence>MYCITCGVKLSDTEKQCPLCGTIPFHPDIVMPDALPLFPQERNPHTKVSPWGVLWVVSGLMLLTILTVLLCDLQLSGGVTWSGYVMGGLGVCYVTFLLPLWFKKPNPAVFVPCAFLAIGLYLLYINLATGGHWFLSFAFPVVGFFGVLLTTVTTLLRYIRKGRLYIYGGGFIALGAFMPLMEFLLNHTFLDGKQLLWAYFPMGALVLFGGFLLFLALCRPAREVMTRKFFI</sequence>
<dbReference type="EMBL" id="DVFK01000076">
    <property type="protein sequence ID" value="HIQ67901.1"/>
    <property type="molecule type" value="Genomic_DNA"/>
</dbReference>
<evidence type="ECO:0000313" key="3">
    <source>
        <dbReference type="Proteomes" id="UP000886796"/>
    </source>
</evidence>
<proteinExistence type="predicted"/>
<feature type="transmembrane region" description="Helical" evidence="1">
    <location>
        <begin position="109"/>
        <end position="127"/>
    </location>
</feature>
<keyword evidence="1" id="KW-0812">Transmembrane</keyword>
<keyword evidence="1" id="KW-1133">Transmembrane helix</keyword>
<name>A0A9D0Z252_9FIRM</name>
<feature type="transmembrane region" description="Helical" evidence="1">
    <location>
        <begin position="164"/>
        <end position="185"/>
    </location>
</feature>
<dbReference type="Pfam" id="PF19845">
    <property type="entry name" value="DUF6320"/>
    <property type="match status" value="1"/>
</dbReference>
<keyword evidence="1" id="KW-0472">Membrane</keyword>
<reference evidence="2" key="1">
    <citation type="submission" date="2020-10" db="EMBL/GenBank/DDBJ databases">
        <authorList>
            <person name="Gilroy R."/>
        </authorList>
    </citation>
    <scope>NUCLEOTIDE SEQUENCE</scope>
    <source>
        <strain evidence="2">13361</strain>
    </source>
</reference>